<evidence type="ECO:0000256" key="1">
    <source>
        <dbReference type="SAM" id="Coils"/>
    </source>
</evidence>
<dbReference type="EMBL" id="BLAM01000054">
    <property type="protein sequence ID" value="GET05423.1"/>
    <property type="molecule type" value="Genomic_DNA"/>
</dbReference>
<keyword evidence="1" id="KW-0175">Coiled coil</keyword>
<feature type="coiled-coil region" evidence="1">
    <location>
        <begin position="19"/>
        <end position="53"/>
    </location>
</feature>
<name>A0A6F9XJI1_9LACO</name>
<sequence>MDEQLQKQIKITNKLLQRNANLEYTNITLEVENEDLRAKVASLEMQVNANKDNENKEETK</sequence>
<dbReference type="Proteomes" id="UP000494265">
    <property type="component" value="Unassembled WGS sequence"/>
</dbReference>
<reference evidence="2" key="1">
    <citation type="submission" date="2019-10" db="EMBL/GenBank/DDBJ databases">
        <title>Lactobacillus agilis SY212 Whole Genome Sequencing Project.</title>
        <authorList>
            <person name="Suzuki S."/>
            <person name="Endo A."/>
            <person name="Maeno S."/>
            <person name="Shiwa Y."/>
            <person name="Matsutani M."/>
            <person name="Kajikawa A."/>
        </authorList>
    </citation>
    <scope>NUCLEOTIDE SEQUENCE</scope>
    <source>
        <strain evidence="2">SY212</strain>
    </source>
</reference>
<organism evidence="2">
    <name type="scientific">Ligilactobacillus agilis</name>
    <dbReference type="NCBI Taxonomy" id="1601"/>
    <lineage>
        <taxon>Bacteria</taxon>
        <taxon>Bacillati</taxon>
        <taxon>Bacillota</taxon>
        <taxon>Bacilli</taxon>
        <taxon>Lactobacillales</taxon>
        <taxon>Lactobacillaceae</taxon>
        <taxon>Ligilactobacillus</taxon>
    </lineage>
</organism>
<comment type="caution">
    <text evidence="2">The sequence shown here is derived from an EMBL/GenBank/DDBJ whole genome shotgun (WGS) entry which is preliminary data.</text>
</comment>
<proteinExistence type="predicted"/>
<accession>A0A6F9XJI1</accession>
<dbReference type="RefSeq" id="WP_172584262.1">
    <property type="nucleotide sequence ID" value="NZ_BLAM01000054.1"/>
</dbReference>
<gene>
    <name evidence="2" type="ORF">SY212_04530</name>
</gene>
<evidence type="ECO:0000313" key="2">
    <source>
        <dbReference type="EMBL" id="GET05423.1"/>
    </source>
</evidence>
<protein>
    <submittedName>
        <fullName evidence="2">Uncharacterized protein</fullName>
    </submittedName>
</protein>
<dbReference type="AlphaFoldDB" id="A0A6F9XJI1"/>